<proteinExistence type="predicted"/>
<comment type="caution">
    <text evidence="1">The sequence shown here is derived from an EMBL/GenBank/DDBJ whole genome shotgun (WGS) entry which is preliminary data.</text>
</comment>
<organism evidence="1 2">
    <name type="scientific">Solanum tuberosum</name>
    <name type="common">Potato</name>
    <dbReference type="NCBI Taxonomy" id="4113"/>
    <lineage>
        <taxon>Eukaryota</taxon>
        <taxon>Viridiplantae</taxon>
        <taxon>Streptophyta</taxon>
        <taxon>Embryophyta</taxon>
        <taxon>Tracheophyta</taxon>
        <taxon>Spermatophyta</taxon>
        <taxon>Magnoliopsida</taxon>
        <taxon>eudicotyledons</taxon>
        <taxon>Gunneridae</taxon>
        <taxon>Pentapetalae</taxon>
        <taxon>asterids</taxon>
        <taxon>lamiids</taxon>
        <taxon>Solanales</taxon>
        <taxon>Solanaceae</taxon>
        <taxon>Solanoideae</taxon>
        <taxon>Solaneae</taxon>
        <taxon>Solanum</taxon>
    </lineage>
</organism>
<dbReference type="Proteomes" id="UP000826656">
    <property type="component" value="Unassembled WGS sequence"/>
</dbReference>
<accession>A0ABQ7WNW8</accession>
<evidence type="ECO:0000313" key="2">
    <source>
        <dbReference type="Proteomes" id="UP000826656"/>
    </source>
</evidence>
<keyword evidence="2" id="KW-1185">Reference proteome</keyword>
<reference evidence="1 2" key="1">
    <citation type="journal article" date="2021" name="bioRxiv">
        <title>Chromosome-scale and haplotype-resolved genome assembly of a tetraploid potato cultivar.</title>
        <authorList>
            <person name="Sun H."/>
            <person name="Jiao W.-B."/>
            <person name="Krause K."/>
            <person name="Campoy J.A."/>
            <person name="Goel M."/>
            <person name="Folz-Donahue K."/>
            <person name="Kukat C."/>
            <person name="Huettel B."/>
            <person name="Schneeberger K."/>
        </authorList>
    </citation>
    <scope>NUCLEOTIDE SEQUENCE [LARGE SCALE GENOMIC DNA]</scope>
    <source>
        <strain evidence="1">SolTubOtavaFocal</strain>
        <tissue evidence="1">Leaves</tissue>
    </source>
</reference>
<evidence type="ECO:0000313" key="1">
    <source>
        <dbReference type="EMBL" id="KAH0782419.1"/>
    </source>
</evidence>
<name>A0ABQ7WNW8_SOLTU</name>
<dbReference type="EMBL" id="JAIVGD010000001">
    <property type="protein sequence ID" value="KAH0782419.1"/>
    <property type="molecule type" value="Genomic_DNA"/>
</dbReference>
<gene>
    <name evidence="1" type="ORF">KY290_002017</name>
</gene>
<sequence>MEMVIGFQTLGDDVSLFDASRMVEIVDLGAIEEDRDGCGGDVGHDEFDSIKPWWEMRGDRHVGLEEVNMVFDGGLV</sequence>
<protein>
    <submittedName>
        <fullName evidence="1">Uncharacterized protein</fullName>
    </submittedName>
</protein>